<evidence type="ECO:0000313" key="2">
    <source>
        <dbReference type="EMBL" id="MCQ1950818.1"/>
    </source>
</evidence>
<feature type="domain" description="HNH" evidence="1">
    <location>
        <begin position="31"/>
        <end position="69"/>
    </location>
</feature>
<accession>A0ABT1NT05</accession>
<keyword evidence="3" id="KW-1185">Reference proteome</keyword>
<name>A0ABT1NT05_9MICC</name>
<gene>
    <name evidence="2" type="ORF">NNX28_12890</name>
</gene>
<dbReference type="InterPro" id="IPR003615">
    <property type="entry name" value="HNH_nuc"/>
</dbReference>
<dbReference type="CDD" id="cd00085">
    <property type="entry name" value="HNHc"/>
    <property type="match status" value="1"/>
</dbReference>
<sequence length="505" mass="57248">MKKKLPLEEQEGILDLLWAKSSGFCWLCQGTLNRASDTIVADHEIPESEGGPTDLANLNLAHSPCNSAKRAARTMDVRPYLRLVSYANKRRLKYDGYLKHFDINPASVVISRSGQNATIELPNGDTQECPIFAEKTPQKEFEYIFVSLPREAIFNDDDCQPRAIRPEHAWAIYGDLQRNPLHEPPSCRTETEALERPTRLLMFDGQHKTIATWMAGRDSVTAKVYLNLSSSAANELVNSIQAKIKKLPLSPFELAGKMSDEWQNKFQEYEKSVGSTDISEKGFIDWLPNTERTRGKQALHGALVQGILGDEGLRITNYVKKPSGPRESIEITEQALKTKIIEGLLIKDPQRSKGNDAQAARDREAENIIACLNRFSDLAFDVPEGSNRTPQESERGRRMVYQGSLAYISKLIRELWFHIACRSAEKNLMDDEFDENQWKLFQEGIDRLVNHPIWTAPWGDKPGLKTLQTGLEKNQASKELFEELGLSLTHLVMGNKDPQFRKHWS</sequence>
<protein>
    <submittedName>
        <fullName evidence="2">HNH endonuclease</fullName>
    </submittedName>
</protein>
<dbReference type="InterPro" id="IPR002711">
    <property type="entry name" value="HNH"/>
</dbReference>
<dbReference type="EMBL" id="JANFLP010000013">
    <property type="protein sequence ID" value="MCQ1950818.1"/>
    <property type="molecule type" value="Genomic_DNA"/>
</dbReference>
<keyword evidence="2" id="KW-0255">Endonuclease</keyword>
<keyword evidence="2" id="KW-0378">Hydrolase</keyword>
<evidence type="ECO:0000313" key="3">
    <source>
        <dbReference type="Proteomes" id="UP001206924"/>
    </source>
</evidence>
<dbReference type="Gene3D" id="1.10.30.50">
    <property type="match status" value="1"/>
</dbReference>
<evidence type="ECO:0000259" key="1">
    <source>
        <dbReference type="Pfam" id="PF01844"/>
    </source>
</evidence>
<dbReference type="GO" id="GO:0004519">
    <property type="term" value="F:endonuclease activity"/>
    <property type="evidence" value="ECO:0007669"/>
    <property type="project" value="UniProtKB-KW"/>
</dbReference>
<dbReference type="Pfam" id="PF01844">
    <property type="entry name" value="HNH"/>
    <property type="match status" value="1"/>
</dbReference>
<dbReference type="RefSeq" id="WP_260553960.1">
    <property type="nucleotide sequence ID" value="NZ_CP104263.1"/>
</dbReference>
<comment type="caution">
    <text evidence="2">The sequence shown here is derived from an EMBL/GenBank/DDBJ whole genome shotgun (WGS) entry which is preliminary data.</text>
</comment>
<organism evidence="2 3">
    <name type="scientific">Arthrobacter jinronghuae</name>
    <dbReference type="NCBI Taxonomy" id="2964609"/>
    <lineage>
        <taxon>Bacteria</taxon>
        <taxon>Bacillati</taxon>
        <taxon>Actinomycetota</taxon>
        <taxon>Actinomycetes</taxon>
        <taxon>Micrococcales</taxon>
        <taxon>Micrococcaceae</taxon>
        <taxon>Arthrobacter</taxon>
    </lineage>
</organism>
<reference evidence="2 3" key="1">
    <citation type="submission" date="2022-07" db="EMBL/GenBank/DDBJ databases">
        <title>Novel species in genus Arthrobacter.</title>
        <authorList>
            <person name="Liu Y."/>
        </authorList>
    </citation>
    <scope>NUCLEOTIDE SEQUENCE [LARGE SCALE GENOMIC DNA]</scope>
    <source>
        <strain evidence="3">zg-Y859</strain>
    </source>
</reference>
<proteinExistence type="predicted"/>
<dbReference type="Proteomes" id="UP001206924">
    <property type="component" value="Unassembled WGS sequence"/>
</dbReference>
<keyword evidence="2" id="KW-0540">Nuclease</keyword>